<evidence type="ECO:0000313" key="1">
    <source>
        <dbReference type="EMBL" id="VAW45427.1"/>
    </source>
</evidence>
<sequence>MLSFNANHLSLNLKVIAANEHKPRHLIEVPLTMLTHKKSGKMSKHHLIVVNHIINCLLLLPRLVETKC</sequence>
<dbReference type="AlphaFoldDB" id="A0A3B0W3Z8"/>
<reference evidence="1" key="1">
    <citation type="submission" date="2018-06" db="EMBL/GenBank/DDBJ databases">
        <authorList>
            <person name="Zhirakovskaya E."/>
        </authorList>
    </citation>
    <scope>NUCLEOTIDE SEQUENCE</scope>
</reference>
<protein>
    <submittedName>
        <fullName evidence="1">Uncharacterized protein</fullName>
    </submittedName>
</protein>
<proteinExistence type="predicted"/>
<gene>
    <name evidence="1" type="ORF">MNBD_GAMMA02-167</name>
</gene>
<name>A0A3B0W3Z8_9ZZZZ</name>
<accession>A0A3B0W3Z8</accession>
<organism evidence="1">
    <name type="scientific">hydrothermal vent metagenome</name>
    <dbReference type="NCBI Taxonomy" id="652676"/>
    <lineage>
        <taxon>unclassified sequences</taxon>
        <taxon>metagenomes</taxon>
        <taxon>ecological metagenomes</taxon>
    </lineage>
</organism>
<dbReference type="EMBL" id="UOFA01000191">
    <property type="protein sequence ID" value="VAW45427.1"/>
    <property type="molecule type" value="Genomic_DNA"/>
</dbReference>